<feature type="domain" description="RNA 3'-terminal phosphate cyclase" evidence="6">
    <location>
        <begin position="21"/>
        <end position="349"/>
    </location>
</feature>
<dbReference type="InterPro" id="IPR000228">
    <property type="entry name" value="RNA3'_term_phos_cyc"/>
</dbReference>
<accession>A1VJJ2</accession>
<dbReference type="SUPFAM" id="SSF52913">
    <property type="entry name" value="RNA 3'-terminal phosphate cyclase, RPTC, insert domain"/>
    <property type="match status" value="1"/>
</dbReference>
<dbReference type="Gene3D" id="3.65.10.20">
    <property type="entry name" value="RNA 3'-terminal phosphate cyclase domain"/>
    <property type="match status" value="1"/>
</dbReference>
<keyword evidence="2 8" id="KW-0436">Ligase</keyword>
<dbReference type="NCBIfam" id="NF003246">
    <property type="entry name" value="PRK04204.1-2"/>
    <property type="match status" value="1"/>
</dbReference>
<keyword evidence="9" id="KW-1185">Reference proteome</keyword>
<organism evidence="8 9">
    <name type="scientific">Polaromonas naphthalenivorans (strain CJ2)</name>
    <dbReference type="NCBI Taxonomy" id="365044"/>
    <lineage>
        <taxon>Bacteria</taxon>
        <taxon>Pseudomonadati</taxon>
        <taxon>Pseudomonadota</taxon>
        <taxon>Betaproteobacteria</taxon>
        <taxon>Burkholderiales</taxon>
        <taxon>Comamonadaceae</taxon>
        <taxon>Polaromonas</taxon>
    </lineage>
</organism>
<evidence type="ECO:0000313" key="8">
    <source>
        <dbReference type="EMBL" id="ABM35820.1"/>
    </source>
</evidence>
<dbReference type="GO" id="GO:0003963">
    <property type="term" value="F:RNA-3'-phosphate cyclase activity"/>
    <property type="evidence" value="ECO:0007669"/>
    <property type="project" value="UniProtKB-UniRule"/>
</dbReference>
<dbReference type="Proteomes" id="UP000000644">
    <property type="component" value="Chromosome"/>
</dbReference>
<dbReference type="NCBIfam" id="TIGR03399">
    <property type="entry name" value="RNA_3prim_cycl"/>
    <property type="match status" value="1"/>
</dbReference>
<dbReference type="PIRSF" id="PIRSF005378">
    <property type="entry name" value="RNA3'_term_phos_cycl_euk"/>
    <property type="match status" value="1"/>
</dbReference>
<comment type="similarity">
    <text evidence="1">Belongs to the RNA 3'-terminal cyclase family. Type 1 subfamily.</text>
</comment>
<evidence type="ECO:0000256" key="5">
    <source>
        <dbReference type="NCBIfam" id="TIGR03399"/>
    </source>
</evidence>
<evidence type="ECO:0000256" key="1">
    <source>
        <dbReference type="ARBA" id="ARBA00009206"/>
    </source>
</evidence>
<dbReference type="GO" id="GO:0006396">
    <property type="term" value="P:RNA processing"/>
    <property type="evidence" value="ECO:0007669"/>
    <property type="project" value="UniProtKB-UniRule"/>
</dbReference>
<dbReference type="InterPro" id="IPR036553">
    <property type="entry name" value="RPTC_insert"/>
</dbReference>
<feature type="domain" description="RNA 3'-terminal phosphate cyclase insert" evidence="7">
    <location>
        <begin position="202"/>
        <end position="295"/>
    </location>
</feature>
<reference evidence="9" key="1">
    <citation type="journal article" date="2009" name="Environ. Microbiol.">
        <title>The genome of Polaromonas naphthalenivorans strain CJ2, isolated from coal tar-contaminated sediment, reveals physiological and metabolic versatility and evolution through extensive horizontal gene transfer.</title>
        <authorList>
            <person name="Yagi J.M."/>
            <person name="Sims D."/>
            <person name="Brettin T."/>
            <person name="Bruce D."/>
            <person name="Madsen E.L."/>
        </authorList>
    </citation>
    <scope>NUCLEOTIDE SEQUENCE [LARGE SCALE GENOMIC DNA]</scope>
    <source>
        <strain evidence="9">CJ2</strain>
    </source>
</reference>
<evidence type="ECO:0000256" key="4">
    <source>
        <dbReference type="ARBA" id="ARBA00024481"/>
    </source>
</evidence>
<dbReference type="KEGG" id="pna:Pnap_0499"/>
<dbReference type="PANTHER" id="PTHR11096">
    <property type="entry name" value="RNA 3' TERMINAL PHOSPHATE CYCLASE"/>
    <property type="match status" value="1"/>
</dbReference>
<dbReference type="InterPro" id="IPR023797">
    <property type="entry name" value="RNA3'_phos_cyclase_dom"/>
</dbReference>
<gene>
    <name evidence="8" type="ordered locus">Pnap_0499</name>
</gene>
<dbReference type="Pfam" id="PF01137">
    <property type="entry name" value="RTC"/>
    <property type="match status" value="1"/>
</dbReference>
<dbReference type="Pfam" id="PF05189">
    <property type="entry name" value="RTC_insert"/>
    <property type="match status" value="1"/>
</dbReference>
<dbReference type="SUPFAM" id="SSF55205">
    <property type="entry name" value="EPT/RTPC-like"/>
    <property type="match status" value="1"/>
</dbReference>
<proteinExistence type="inferred from homology"/>
<dbReference type="Gene3D" id="3.30.360.20">
    <property type="entry name" value="RNA 3'-terminal phosphate cyclase, insert domain"/>
    <property type="match status" value="1"/>
</dbReference>
<protein>
    <recommendedName>
        <fullName evidence="5">RNA 3'-terminal phosphate cyclase</fullName>
        <ecNumber evidence="5">6.5.1.4</ecNumber>
    </recommendedName>
</protein>
<dbReference type="AlphaFoldDB" id="A1VJJ2"/>
<keyword evidence="3" id="KW-0547">Nucleotide-binding</keyword>
<name>A1VJJ2_POLNA</name>
<dbReference type="InterPro" id="IPR013792">
    <property type="entry name" value="RNA3'P_cycl/enolpyr_Trfase_a/b"/>
</dbReference>
<dbReference type="eggNOG" id="COG0430">
    <property type="taxonomic scope" value="Bacteria"/>
</dbReference>
<dbReference type="HOGENOM" id="CLU_027882_0_0_4"/>
<evidence type="ECO:0000259" key="7">
    <source>
        <dbReference type="Pfam" id="PF05189"/>
    </source>
</evidence>
<dbReference type="InterPro" id="IPR037136">
    <property type="entry name" value="RNA3'_phos_cyclase_dom_sf"/>
</dbReference>
<sequence length="365" mass="38812">MAARKKTKERRKMIELDGSAGEGGGQILRTALALSLASGQPFRIDNIRARRPKPGLLRQHLTCVQAAVAVGGGAAETIARNSEGNEVRLGDTCLQFTPGKARSGDYEFAVGSAGSCTLVLQTVLWPLALAQGVSNLLLRGGTHNPMAPSLSFLKHAAPCFAGDGDALLELELRRHGFYPAGGGEAQVRIHPPAQGIAAINLTERGKPLRAWAECLHAGIPRGVAARELGVLKSAFGWADDQLRDRGLRANEGPGNALVVVLEYENITEVFASYGDKATSAEQVAHRLVKEVRGYLAHAAPVGPHLADQLMIPLALAALQGRPGQYFATELTEHALTNARVIEKFLPLRFVMKPVDAKGVVISVNA</sequence>
<evidence type="ECO:0000256" key="3">
    <source>
        <dbReference type="ARBA" id="ARBA00022741"/>
    </source>
</evidence>
<dbReference type="STRING" id="365044.Pnap_0499"/>
<comment type="catalytic activity">
    <reaction evidence="4">
        <text>a 3'-end 3'-phospho-ribonucleotide-RNA + ATP = a 3'-end 2',3'-cyclophospho-ribonucleotide-RNA + AMP + diphosphate</text>
        <dbReference type="Rhea" id="RHEA:23976"/>
        <dbReference type="Rhea" id="RHEA-COMP:10463"/>
        <dbReference type="Rhea" id="RHEA-COMP:10464"/>
        <dbReference type="ChEBI" id="CHEBI:30616"/>
        <dbReference type="ChEBI" id="CHEBI:33019"/>
        <dbReference type="ChEBI" id="CHEBI:83062"/>
        <dbReference type="ChEBI" id="CHEBI:83064"/>
        <dbReference type="ChEBI" id="CHEBI:456215"/>
        <dbReference type="EC" id="6.5.1.4"/>
    </reaction>
</comment>
<dbReference type="InterPro" id="IPR013791">
    <property type="entry name" value="RNA3'-term_phos_cycl_insert"/>
</dbReference>
<dbReference type="PANTHER" id="PTHR11096:SF0">
    <property type="entry name" value="RNA 3'-TERMINAL PHOSPHATE CYCLASE"/>
    <property type="match status" value="1"/>
</dbReference>
<evidence type="ECO:0000313" key="9">
    <source>
        <dbReference type="Proteomes" id="UP000000644"/>
    </source>
</evidence>
<dbReference type="InterPro" id="IPR017770">
    <property type="entry name" value="RNA3'_term_phos_cyc_type_1"/>
</dbReference>
<dbReference type="EMBL" id="CP000529">
    <property type="protein sequence ID" value="ABM35820.1"/>
    <property type="molecule type" value="Genomic_DNA"/>
</dbReference>
<evidence type="ECO:0000259" key="6">
    <source>
        <dbReference type="Pfam" id="PF01137"/>
    </source>
</evidence>
<dbReference type="EC" id="6.5.1.4" evidence="5"/>
<dbReference type="GO" id="GO:0000166">
    <property type="term" value="F:nucleotide binding"/>
    <property type="evidence" value="ECO:0007669"/>
    <property type="project" value="UniProtKB-KW"/>
</dbReference>
<evidence type="ECO:0000256" key="2">
    <source>
        <dbReference type="ARBA" id="ARBA00022598"/>
    </source>
</evidence>